<reference evidence="1" key="1">
    <citation type="submission" date="2020-03" db="EMBL/GenBank/DDBJ databases">
        <title>Hybrid Assembly of Korean Phytophthora infestans isolates.</title>
        <authorList>
            <person name="Prokchorchik M."/>
            <person name="Lee Y."/>
            <person name="Seo J."/>
            <person name="Cho J.-H."/>
            <person name="Park Y.-E."/>
            <person name="Jang D.-C."/>
            <person name="Im J.-S."/>
            <person name="Choi J.-G."/>
            <person name="Park H.-J."/>
            <person name="Lee G.-B."/>
            <person name="Lee Y.-G."/>
            <person name="Hong S.-Y."/>
            <person name="Cho K."/>
            <person name="Sohn K.H."/>
        </authorList>
    </citation>
    <scope>NUCLEOTIDE SEQUENCE</scope>
    <source>
        <strain evidence="1">KR_2_A2</strain>
    </source>
</reference>
<dbReference type="EMBL" id="JAACNO010002746">
    <property type="protein sequence ID" value="KAF4131139.1"/>
    <property type="molecule type" value="Genomic_DNA"/>
</dbReference>
<dbReference type="AlphaFoldDB" id="A0A8S9TWF0"/>
<accession>A0A8S9TWF0</accession>
<evidence type="ECO:0000313" key="2">
    <source>
        <dbReference type="Proteomes" id="UP000704712"/>
    </source>
</evidence>
<proteinExistence type="predicted"/>
<comment type="caution">
    <text evidence="1">The sequence shown here is derived from an EMBL/GenBank/DDBJ whole genome shotgun (WGS) entry which is preliminary data.</text>
</comment>
<dbReference type="Proteomes" id="UP000704712">
    <property type="component" value="Unassembled WGS sequence"/>
</dbReference>
<evidence type="ECO:0000313" key="1">
    <source>
        <dbReference type="EMBL" id="KAF4131139.1"/>
    </source>
</evidence>
<organism evidence="1 2">
    <name type="scientific">Phytophthora infestans</name>
    <name type="common">Potato late blight agent</name>
    <name type="synonym">Botrytis infestans</name>
    <dbReference type="NCBI Taxonomy" id="4787"/>
    <lineage>
        <taxon>Eukaryota</taxon>
        <taxon>Sar</taxon>
        <taxon>Stramenopiles</taxon>
        <taxon>Oomycota</taxon>
        <taxon>Peronosporomycetes</taxon>
        <taxon>Peronosporales</taxon>
        <taxon>Peronosporaceae</taxon>
        <taxon>Phytophthora</taxon>
    </lineage>
</organism>
<gene>
    <name evidence="1" type="ORF">GN958_ATG19684</name>
</gene>
<sequence>MSSSATIPVSRHVTQDIRDYVPLDGFAVVSKRKGERSITLDWSVRVSAQLDDKGSVVVTGDDRRHIKLLLETMRVLNNNLPFRIGEYEE</sequence>
<protein>
    <submittedName>
        <fullName evidence="1">Uncharacterized protein</fullName>
    </submittedName>
</protein>
<name>A0A8S9TWF0_PHYIN</name>